<sequence>MVRLFIQLRAAVMQNLNSVDDLALVAATATRLLVQVGKLGLYSGLSGLRLDEGKCGIAGTDNKGACSIPMKAHADITMHTVALGEDGFPGLFP</sequence>
<proteinExistence type="predicted"/>
<organism evidence="1 2">
    <name type="scientific">Cymbomonas tetramitiformis</name>
    <dbReference type="NCBI Taxonomy" id="36881"/>
    <lineage>
        <taxon>Eukaryota</taxon>
        <taxon>Viridiplantae</taxon>
        <taxon>Chlorophyta</taxon>
        <taxon>Pyramimonadophyceae</taxon>
        <taxon>Pyramimonadales</taxon>
        <taxon>Pyramimonadaceae</taxon>
        <taxon>Cymbomonas</taxon>
    </lineage>
</organism>
<reference evidence="1 2" key="1">
    <citation type="journal article" date="2015" name="Genome Biol. Evol.">
        <title>Comparative Genomics of a Bacterivorous Green Alga Reveals Evolutionary Causalities and Consequences of Phago-Mixotrophic Mode of Nutrition.</title>
        <authorList>
            <person name="Burns J.A."/>
            <person name="Paasch A."/>
            <person name="Narechania A."/>
            <person name="Kim E."/>
        </authorList>
    </citation>
    <scope>NUCLEOTIDE SEQUENCE [LARGE SCALE GENOMIC DNA]</scope>
    <source>
        <strain evidence="1 2">PLY_AMNH</strain>
    </source>
</reference>
<accession>A0AAE0BBU8</accession>
<comment type="caution">
    <text evidence="1">The sequence shown here is derived from an EMBL/GenBank/DDBJ whole genome shotgun (WGS) entry which is preliminary data.</text>
</comment>
<gene>
    <name evidence="1" type="ORF">CYMTET_55994</name>
</gene>
<evidence type="ECO:0000313" key="1">
    <source>
        <dbReference type="EMBL" id="KAK3233726.1"/>
    </source>
</evidence>
<keyword evidence="2" id="KW-1185">Reference proteome</keyword>
<dbReference type="AlphaFoldDB" id="A0AAE0BBU8"/>
<protein>
    <submittedName>
        <fullName evidence="1">Uncharacterized protein</fullName>
    </submittedName>
</protein>
<dbReference type="EMBL" id="LGRX02035643">
    <property type="protein sequence ID" value="KAK3233726.1"/>
    <property type="molecule type" value="Genomic_DNA"/>
</dbReference>
<name>A0AAE0BBU8_9CHLO</name>
<dbReference type="Proteomes" id="UP001190700">
    <property type="component" value="Unassembled WGS sequence"/>
</dbReference>
<evidence type="ECO:0000313" key="2">
    <source>
        <dbReference type="Proteomes" id="UP001190700"/>
    </source>
</evidence>